<protein>
    <submittedName>
        <fullName evidence="3">Uncharacterized protein</fullName>
    </submittedName>
</protein>
<keyword evidence="4" id="KW-1185">Reference proteome</keyword>
<evidence type="ECO:0000313" key="2">
    <source>
        <dbReference type="EMBL" id="KFD50619.1"/>
    </source>
</evidence>
<dbReference type="Proteomes" id="UP000030764">
    <property type="component" value="Unassembled WGS sequence"/>
</dbReference>
<gene>
    <name evidence="2" type="ORF">M513_08426</name>
    <name evidence="3" type="ORF">M514_08426</name>
</gene>
<feature type="region of interest" description="Disordered" evidence="1">
    <location>
        <begin position="31"/>
        <end position="84"/>
    </location>
</feature>
<sequence length="84" mass="9347">MPGGVLYGPRLIQACYRAIVLVLNLETELEPRGPIKLEGKRESPSHKRRMIGRNQNVPKSTYLAPSAAADNRRPDRTPPSTPQN</sequence>
<name>A0A085MV16_9BILA</name>
<dbReference type="AlphaFoldDB" id="A0A085MV16"/>
<dbReference type="EMBL" id="KL367637">
    <property type="protein sequence ID" value="KFD61062.1"/>
    <property type="molecule type" value="Genomic_DNA"/>
</dbReference>
<dbReference type="Proteomes" id="UP000030758">
    <property type="component" value="Unassembled WGS sequence"/>
</dbReference>
<dbReference type="EMBL" id="KL363250">
    <property type="protein sequence ID" value="KFD50619.1"/>
    <property type="molecule type" value="Genomic_DNA"/>
</dbReference>
<evidence type="ECO:0000313" key="3">
    <source>
        <dbReference type="EMBL" id="KFD61062.1"/>
    </source>
</evidence>
<evidence type="ECO:0000256" key="1">
    <source>
        <dbReference type="SAM" id="MobiDB-lite"/>
    </source>
</evidence>
<evidence type="ECO:0000313" key="4">
    <source>
        <dbReference type="Proteomes" id="UP000030764"/>
    </source>
</evidence>
<feature type="compositionally biased region" description="Basic and acidic residues" evidence="1">
    <location>
        <begin position="31"/>
        <end position="45"/>
    </location>
</feature>
<organism evidence="3">
    <name type="scientific">Trichuris suis</name>
    <name type="common">pig whipworm</name>
    <dbReference type="NCBI Taxonomy" id="68888"/>
    <lineage>
        <taxon>Eukaryota</taxon>
        <taxon>Metazoa</taxon>
        <taxon>Ecdysozoa</taxon>
        <taxon>Nematoda</taxon>
        <taxon>Enoplea</taxon>
        <taxon>Dorylaimia</taxon>
        <taxon>Trichinellida</taxon>
        <taxon>Trichuridae</taxon>
        <taxon>Trichuris</taxon>
    </lineage>
</organism>
<accession>A0A085MV16</accession>
<proteinExistence type="predicted"/>
<reference evidence="3 4" key="1">
    <citation type="journal article" date="2014" name="Nat. Genet.">
        <title>Genome and transcriptome of the porcine whipworm Trichuris suis.</title>
        <authorList>
            <person name="Jex A.R."/>
            <person name="Nejsum P."/>
            <person name="Schwarz E.M."/>
            <person name="Hu L."/>
            <person name="Young N.D."/>
            <person name="Hall R.S."/>
            <person name="Korhonen P.K."/>
            <person name="Liao S."/>
            <person name="Thamsborg S."/>
            <person name="Xia J."/>
            <person name="Xu P."/>
            <person name="Wang S."/>
            <person name="Scheerlinck J.P."/>
            <person name="Hofmann A."/>
            <person name="Sternberg P.W."/>
            <person name="Wang J."/>
            <person name="Gasser R.B."/>
        </authorList>
    </citation>
    <scope>NUCLEOTIDE SEQUENCE [LARGE SCALE GENOMIC DNA]</scope>
    <source>
        <strain evidence="3">DCEP-RM93F</strain>
        <strain evidence="2">DCEP-RM93M</strain>
    </source>
</reference>